<feature type="domain" description="Methyltransferase small" evidence="3">
    <location>
        <begin position="138"/>
        <end position="260"/>
    </location>
</feature>
<dbReference type="InterPro" id="IPR029063">
    <property type="entry name" value="SAM-dependent_MTases_sf"/>
</dbReference>
<evidence type="ECO:0000313" key="4">
    <source>
        <dbReference type="EMBL" id="AOH86360.1"/>
    </source>
</evidence>
<protein>
    <recommendedName>
        <fullName evidence="3">Methyltransferase small domain-containing protein</fullName>
    </recommendedName>
</protein>
<evidence type="ECO:0000256" key="2">
    <source>
        <dbReference type="ARBA" id="ARBA00022691"/>
    </source>
</evidence>
<dbReference type="CDD" id="cd02440">
    <property type="entry name" value="AdoMet_MTases"/>
    <property type="match status" value="1"/>
</dbReference>
<organism evidence="4 5">
    <name type="scientific">Sphingomonas panacis</name>
    <dbReference type="NCBI Taxonomy" id="1560345"/>
    <lineage>
        <taxon>Bacteria</taxon>
        <taxon>Pseudomonadati</taxon>
        <taxon>Pseudomonadota</taxon>
        <taxon>Alphaproteobacteria</taxon>
        <taxon>Sphingomonadales</taxon>
        <taxon>Sphingomonadaceae</taxon>
        <taxon>Sphingomonas</taxon>
    </lineage>
</organism>
<dbReference type="STRING" id="1560345.AWL63_22790"/>
<dbReference type="Gene3D" id="3.40.50.150">
    <property type="entry name" value="Vaccinia Virus protein VP39"/>
    <property type="match status" value="1"/>
</dbReference>
<proteinExistence type="predicted"/>
<dbReference type="InterPro" id="IPR007848">
    <property type="entry name" value="Small_mtfrase_dom"/>
</dbReference>
<evidence type="ECO:0000313" key="5">
    <source>
        <dbReference type="Proteomes" id="UP000094256"/>
    </source>
</evidence>
<gene>
    <name evidence="4" type="ORF">AWL63_22790</name>
</gene>
<dbReference type="OrthoDB" id="9800643at2"/>
<evidence type="ECO:0000259" key="3">
    <source>
        <dbReference type="Pfam" id="PF05175"/>
    </source>
</evidence>
<dbReference type="GO" id="GO:0032259">
    <property type="term" value="P:methylation"/>
    <property type="evidence" value="ECO:0007669"/>
    <property type="project" value="UniProtKB-KW"/>
</dbReference>
<dbReference type="AlphaFoldDB" id="A0A1B3ZG00"/>
<dbReference type="EMBL" id="CP014168">
    <property type="protein sequence ID" value="AOH86360.1"/>
    <property type="molecule type" value="Genomic_DNA"/>
</dbReference>
<dbReference type="RefSeq" id="WP_069206865.1">
    <property type="nucleotide sequence ID" value="NZ_CP014168.1"/>
</dbReference>
<keyword evidence="2" id="KW-0949">S-adenosyl-L-methionine</keyword>
<accession>A0A1B3ZG00</accession>
<dbReference type="SUPFAM" id="SSF53335">
    <property type="entry name" value="S-adenosyl-L-methionine-dependent methyltransferases"/>
    <property type="match status" value="1"/>
</dbReference>
<dbReference type="GO" id="GO:0036009">
    <property type="term" value="F:protein-glutamine N-methyltransferase activity"/>
    <property type="evidence" value="ECO:0007669"/>
    <property type="project" value="TreeGrafter"/>
</dbReference>
<keyword evidence="1" id="KW-0808">Transferase</keyword>
<sequence>MTVASAGAAGPVATGSEDEALLALLRRLDEYGYTFVTPTPLTHARVVARADRKVARSVRDVLGWSLPFRRGEIDAEVEALLDRAGVLHAEGTMLRSRVRVSSLHSPLFLHSAYPTNDTDAVFFGPDSYRFADLIQSELAHMPDGKSLRMLDIGTGSGVGAVVAALARPAAEVCATDINPRALRFARINAAAAGVTIDAHQAATLDPLDGVFDVVTANPPYIIDADSRLYRDGGGMHGAQISLDMARMALDRLAPGGRMILYTGSAIVEGDDALEQALAGEASARGFRLAYRELDPDVFGEELDQPGYADIERIALVAAVITRPV</sequence>
<evidence type="ECO:0000256" key="1">
    <source>
        <dbReference type="ARBA" id="ARBA00022603"/>
    </source>
</evidence>
<dbReference type="InterPro" id="IPR050320">
    <property type="entry name" value="N5-glutamine_MTase"/>
</dbReference>
<dbReference type="KEGG" id="span:AWL63_22790"/>
<dbReference type="PANTHER" id="PTHR18895:SF74">
    <property type="entry name" value="MTRF1L RELEASE FACTOR GLUTAMINE METHYLTRANSFERASE"/>
    <property type="match status" value="1"/>
</dbReference>
<dbReference type="Proteomes" id="UP000094256">
    <property type="component" value="Chromosome"/>
</dbReference>
<name>A0A1B3ZG00_9SPHN</name>
<keyword evidence="1" id="KW-0489">Methyltransferase</keyword>
<keyword evidence="5" id="KW-1185">Reference proteome</keyword>
<dbReference type="Pfam" id="PF05175">
    <property type="entry name" value="MTS"/>
    <property type="match status" value="1"/>
</dbReference>
<reference evidence="4 5" key="1">
    <citation type="submission" date="2016-01" db="EMBL/GenBank/DDBJ databases">
        <title>Complete genome and mega plasmid sequence of Sphingomonas panacis DCY99 elicits systemic resistance in rice to Xanthomonas oryzae.</title>
        <authorList>
            <person name="Kim Y.J."/>
            <person name="Yang D.C."/>
            <person name="Sing P."/>
        </authorList>
    </citation>
    <scope>NUCLEOTIDE SEQUENCE [LARGE SCALE GENOMIC DNA]</scope>
    <source>
        <strain evidence="4 5">DCY99</strain>
    </source>
</reference>
<dbReference type="PANTHER" id="PTHR18895">
    <property type="entry name" value="HEMK METHYLTRANSFERASE"/>
    <property type="match status" value="1"/>
</dbReference>